<dbReference type="Proteomes" id="UP000319732">
    <property type="component" value="Unassembled WGS sequence"/>
</dbReference>
<dbReference type="InterPro" id="IPR029016">
    <property type="entry name" value="GAF-like_dom_sf"/>
</dbReference>
<name>A0A545T0L5_9GAMM</name>
<comment type="caution">
    <text evidence="1">The sequence shown here is derived from an EMBL/GenBank/DDBJ whole genome shotgun (WGS) entry which is preliminary data.</text>
</comment>
<evidence type="ECO:0000313" key="2">
    <source>
        <dbReference type="Proteomes" id="UP000319732"/>
    </source>
</evidence>
<reference evidence="1 2" key="1">
    <citation type="submission" date="2019-06" db="EMBL/GenBank/DDBJ databases">
        <title>Whole genome sequence for Cellvibrionaceae sp. R142.</title>
        <authorList>
            <person name="Wang G."/>
        </authorList>
    </citation>
    <scope>NUCLEOTIDE SEQUENCE [LARGE SCALE GENOMIC DNA]</scope>
    <source>
        <strain evidence="1 2">R142</strain>
    </source>
</reference>
<sequence length="232" mass="26159">MSDHTIIDRDTVLSEEQVSEFLRQHPDYFVKNPGLLADLRLPHESGGAISLVERQVSVLRERNMDMRHRLSKLLDNARDNDKLFEKTKRLILALLEAQDLGDLVDALFYSFDNEFNIHFTTLLFYGDPARLPSTAARVVSIGEARAHIGQVLKTNRAMCGSMSPAERRFLFGDSADQVGSTAIVPLIHGNAFGLLAIGNRDPKYYRSSMGTLFLSYIGEVLNRMLPPKLLRR</sequence>
<dbReference type="InterPro" id="IPR007435">
    <property type="entry name" value="DUF484"/>
</dbReference>
<gene>
    <name evidence="1" type="ORF">FKG94_20795</name>
</gene>
<dbReference type="AlphaFoldDB" id="A0A545T0L5"/>
<dbReference type="PANTHER" id="PTHR38765:SF1">
    <property type="entry name" value="DUF484 DOMAIN-CONTAINING PROTEIN"/>
    <property type="match status" value="1"/>
</dbReference>
<proteinExistence type="predicted"/>
<protein>
    <submittedName>
        <fullName evidence="1">DUF484 family protein</fullName>
    </submittedName>
</protein>
<dbReference type="PANTHER" id="PTHR38765">
    <property type="entry name" value="DUF484 DOMAIN-CONTAINING PROTEIN"/>
    <property type="match status" value="1"/>
</dbReference>
<dbReference type="Gene3D" id="3.30.450.40">
    <property type="match status" value="1"/>
</dbReference>
<dbReference type="Pfam" id="PF04340">
    <property type="entry name" value="DUF484"/>
    <property type="match status" value="1"/>
</dbReference>
<dbReference type="SUPFAM" id="SSF55781">
    <property type="entry name" value="GAF domain-like"/>
    <property type="match status" value="1"/>
</dbReference>
<dbReference type="RefSeq" id="WP_142928868.1">
    <property type="nucleotide sequence ID" value="NZ_ML660101.1"/>
</dbReference>
<accession>A0A545T0L5</accession>
<dbReference type="EMBL" id="VHSG01000023">
    <property type="protein sequence ID" value="TQV70767.1"/>
    <property type="molecule type" value="Genomic_DNA"/>
</dbReference>
<dbReference type="OrthoDB" id="8525200at2"/>
<keyword evidence="2" id="KW-1185">Reference proteome</keyword>
<organism evidence="1 2">
    <name type="scientific">Exilibacterium tricleocarpae</name>
    <dbReference type="NCBI Taxonomy" id="2591008"/>
    <lineage>
        <taxon>Bacteria</taxon>
        <taxon>Pseudomonadati</taxon>
        <taxon>Pseudomonadota</taxon>
        <taxon>Gammaproteobacteria</taxon>
        <taxon>Cellvibrionales</taxon>
        <taxon>Cellvibrionaceae</taxon>
        <taxon>Exilibacterium</taxon>
    </lineage>
</organism>
<evidence type="ECO:0000313" key="1">
    <source>
        <dbReference type="EMBL" id="TQV70767.1"/>
    </source>
</evidence>